<evidence type="ECO:0000313" key="3">
    <source>
        <dbReference type="Proteomes" id="UP000188603"/>
    </source>
</evidence>
<dbReference type="EMBL" id="CP019699">
    <property type="protein sequence ID" value="AQS56093.1"/>
    <property type="molecule type" value="Genomic_DNA"/>
</dbReference>
<dbReference type="AlphaFoldDB" id="A0A1U9K7W9"/>
<feature type="domain" description="AB hydrolase-1" evidence="1">
    <location>
        <begin position="29"/>
        <end position="147"/>
    </location>
</feature>
<gene>
    <name evidence="2" type="ORF">B0W44_10260</name>
</gene>
<evidence type="ECO:0000259" key="1">
    <source>
        <dbReference type="Pfam" id="PF00561"/>
    </source>
</evidence>
<dbReference type="SUPFAM" id="SSF53474">
    <property type="entry name" value="alpha/beta-Hydrolases"/>
    <property type="match status" value="1"/>
</dbReference>
<keyword evidence="3" id="KW-1185">Reference proteome</keyword>
<dbReference type="STRING" id="1471761.B0W44_10260"/>
<dbReference type="InterPro" id="IPR000073">
    <property type="entry name" value="AB_hydrolase_1"/>
</dbReference>
<dbReference type="PANTHER" id="PTHR42886">
    <property type="entry name" value="RE40534P-RELATED"/>
    <property type="match status" value="1"/>
</dbReference>
<dbReference type="Gene3D" id="3.40.50.1820">
    <property type="entry name" value="alpha/beta hydrolase"/>
    <property type="match status" value="1"/>
</dbReference>
<organism evidence="2 3">
    <name type="scientific">Novibacillus thermophilus</name>
    <dbReference type="NCBI Taxonomy" id="1471761"/>
    <lineage>
        <taxon>Bacteria</taxon>
        <taxon>Bacillati</taxon>
        <taxon>Bacillota</taxon>
        <taxon>Bacilli</taxon>
        <taxon>Bacillales</taxon>
        <taxon>Thermoactinomycetaceae</taxon>
        <taxon>Novibacillus</taxon>
    </lineage>
</organism>
<keyword evidence="2" id="KW-0378">Hydrolase</keyword>
<dbReference type="PANTHER" id="PTHR42886:SF53">
    <property type="entry name" value="ALPHA_BETA-HYDROLASES SUPERFAMILY PROTEIN"/>
    <property type="match status" value="1"/>
</dbReference>
<accession>A0A1U9K7W9</accession>
<reference evidence="2 3" key="1">
    <citation type="journal article" date="2015" name="Int. J. Syst. Evol. Microbiol.">
        <title>Novibacillus thermophilus gen. nov., sp. nov., a Gram-staining-negative and moderately thermophilic member of the family Thermoactinomycetaceae.</title>
        <authorList>
            <person name="Yang G."/>
            <person name="Chen J."/>
            <person name="Zhou S."/>
        </authorList>
    </citation>
    <scope>NUCLEOTIDE SEQUENCE [LARGE SCALE GENOMIC DNA]</scope>
    <source>
        <strain evidence="2 3">SG-1</strain>
    </source>
</reference>
<protein>
    <submittedName>
        <fullName evidence="2">Alpha/beta hydrolase</fullName>
    </submittedName>
</protein>
<dbReference type="InterPro" id="IPR029058">
    <property type="entry name" value="AB_hydrolase_fold"/>
</dbReference>
<dbReference type="KEGG" id="ntr:B0W44_10260"/>
<name>A0A1U9K7W9_9BACL</name>
<sequence length="278" mass="31830">MRIPFRLVKNADRVIRGDVFPARSASQGTLIICHGFKGFKDWGMFPYVGEALSEWLDVITFNFSHNGVGDRLTSYDELEKFAKNTYSRELEDLHAVVDHVRKGELPVERRIPAAPLFLLGHSRGGAICQIYAMDYPEHVSAVLTWNGLVEVDGILSEEMKREMREKGRTFVQNARTKQNMPLDLEILEDIEQNRERFNILERVKTSRMPMALIQGTEDSERLVEGSAKLTENNKRIKWIRIEGGNHTFGTVHPFQGETEPLKAAIRETLSFISEQLKE</sequence>
<dbReference type="Pfam" id="PF00561">
    <property type="entry name" value="Abhydrolase_1"/>
    <property type="match status" value="1"/>
</dbReference>
<evidence type="ECO:0000313" key="2">
    <source>
        <dbReference type="EMBL" id="AQS56093.1"/>
    </source>
</evidence>
<dbReference type="Proteomes" id="UP000188603">
    <property type="component" value="Chromosome"/>
</dbReference>
<dbReference type="OrthoDB" id="9808543at2"/>
<dbReference type="RefSeq" id="WP_077719957.1">
    <property type="nucleotide sequence ID" value="NZ_CP019699.1"/>
</dbReference>
<proteinExistence type="predicted"/>
<dbReference type="GO" id="GO:0016787">
    <property type="term" value="F:hydrolase activity"/>
    <property type="evidence" value="ECO:0007669"/>
    <property type="project" value="UniProtKB-KW"/>
</dbReference>